<protein>
    <submittedName>
        <fullName evidence="1">Uncharacterized protein</fullName>
    </submittedName>
</protein>
<organism evidence="1 2">
    <name type="scientific">Rahnella sp. (strain Y9602)</name>
    <dbReference type="NCBI Taxonomy" id="2703885"/>
    <lineage>
        <taxon>Bacteria</taxon>
        <taxon>Pseudomonadati</taxon>
        <taxon>Pseudomonadota</taxon>
        <taxon>Gammaproteobacteria</taxon>
        <taxon>Enterobacterales</taxon>
        <taxon>Yersiniaceae</taxon>
        <taxon>Rahnella</taxon>
    </lineage>
</organism>
<dbReference type="KEGG" id="rah:Rahaq_4547"/>
<dbReference type="EMBL" id="CP002506">
    <property type="protein sequence ID" value="ADW76129.1"/>
    <property type="molecule type" value="Genomic_DNA"/>
</dbReference>
<keyword evidence="1" id="KW-0614">Plasmid</keyword>
<name>A0A0H3FGE4_RAHSY</name>
<reference evidence="2" key="1">
    <citation type="submission" date="2011-01" db="EMBL/GenBank/DDBJ databases">
        <title>Complete sequence of plasmid1 of Rahnella sp. Y9602.</title>
        <authorList>
            <consortium name="US DOE Joint Genome Institute"/>
            <person name="Lucas S."/>
            <person name="Copeland A."/>
            <person name="Lapidus A."/>
            <person name="Cheng J.-F."/>
            <person name="Goodwin L."/>
            <person name="Pitluck S."/>
            <person name="Lu M."/>
            <person name="Detter J.C."/>
            <person name="Han C."/>
            <person name="Tapia R."/>
            <person name="Land M."/>
            <person name="Hauser L."/>
            <person name="Kyrpides N."/>
            <person name="Ivanova N."/>
            <person name="Ovchinnikova G."/>
            <person name="Pagani I."/>
            <person name="Sobecky P.A."/>
            <person name="Martinez R.J."/>
            <person name="Woyke T."/>
        </authorList>
    </citation>
    <scope>NUCLEOTIDE SEQUENCE [LARGE SCALE GENOMIC DNA]</scope>
    <source>
        <strain evidence="2">Y9602</strain>
        <plasmid evidence="2">pRAHAQ01</plasmid>
    </source>
</reference>
<evidence type="ECO:0000313" key="2">
    <source>
        <dbReference type="Proteomes" id="UP000007257"/>
    </source>
</evidence>
<accession>A0A0H3FGE4</accession>
<dbReference type="Proteomes" id="UP000007257">
    <property type="component" value="Plasmid pRAHAQ01"/>
</dbReference>
<reference evidence="1 2" key="2">
    <citation type="journal article" date="2012" name="J. Bacteriol.">
        <title>Complete Genome Sequence of Rahnella sp. Strain Y9602, a Gammaproteobacterium Isolate from Metal- and Radionuclide-Contaminated Soil.</title>
        <authorList>
            <person name="Martinez R.J."/>
            <person name="Bruce D."/>
            <person name="Detter C."/>
            <person name="Goodwin L.A."/>
            <person name="Han J."/>
            <person name="Han C.S."/>
            <person name="Held B."/>
            <person name="Land M.L."/>
            <person name="Mikhailova N."/>
            <person name="Nolan M."/>
            <person name="Pennacchio L."/>
            <person name="Pitluck S."/>
            <person name="Tapia R."/>
            <person name="Woyke T."/>
            <person name="Sobecky P.A."/>
        </authorList>
    </citation>
    <scope>NUCLEOTIDE SEQUENCE [LARGE SCALE GENOMIC DNA]</scope>
    <source>
        <strain evidence="1 2">Y9602</strain>
        <plasmid evidence="1 2">pRAHAQ01</plasmid>
    </source>
</reference>
<evidence type="ECO:0000313" key="1">
    <source>
        <dbReference type="EMBL" id="ADW76129.1"/>
    </source>
</evidence>
<geneLocation type="plasmid" evidence="1 2">
    <name>pRAHAQ01</name>
</geneLocation>
<dbReference type="HOGENOM" id="CLU_3083909_0_0_6"/>
<dbReference type="AlphaFoldDB" id="A0A0H3FGE4"/>
<proteinExistence type="predicted"/>
<dbReference type="RefSeq" id="WP_013577810.1">
    <property type="nucleotide sequence ID" value="NC_015062.1"/>
</dbReference>
<gene>
    <name evidence="1" type="ordered locus">Rahaq_4547</name>
</gene>
<sequence>MDKQEPEIIGPVSSNEELIEETVSEILQKHAHQVAAFLEGGEITKINLLSSD</sequence>